<accession>A0AC61S280</accession>
<feature type="non-terminal residue" evidence="1">
    <location>
        <position position="138"/>
    </location>
</feature>
<dbReference type="EMBL" id="SSTG01000306">
    <property type="protein sequence ID" value="THG36664.1"/>
    <property type="molecule type" value="Genomic_DNA"/>
</dbReference>
<gene>
    <name evidence="1" type="ORF">E5990_11520</name>
</gene>
<sequence>MITEDKITEIFCLADDFCKYFSSELKKHQLCDGNKHRNKPGRLSDAEVITILILFHSKGFRCLKHFYTQCVCKHLLHLFPKTVSYNRFVELQKSVLLSLTVFIKEVLLGACTGIAYVDSTPLRVCKHQRILIHKTFKG</sequence>
<keyword evidence="2" id="KW-1185">Reference proteome</keyword>
<evidence type="ECO:0000313" key="2">
    <source>
        <dbReference type="Proteomes" id="UP000305401"/>
    </source>
</evidence>
<name>A0AC61S280_9BACT</name>
<dbReference type="Proteomes" id="UP000305401">
    <property type="component" value="Unassembled WGS sequence"/>
</dbReference>
<organism evidence="1 2">
    <name type="scientific">Muribaculum caecicola</name>
    <dbReference type="NCBI Taxonomy" id="3038144"/>
    <lineage>
        <taxon>Bacteria</taxon>
        <taxon>Pseudomonadati</taxon>
        <taxon>Bacteroidota</taxon>
        <taxon>Bacteroidia</taxon>
        <taxon>Bacteroidales</taxon>
        <taxon>Muribaculaceae</taxon>
        <taxon>Muribaculum</taxon>
    </lineage>
</organism>
<protein>
    <submittedName>
        <fullName evidence="1">IS982 family transposase</fullName>
    </submittedName>
</protein>
<proteinExistence type="predicted"/>
<evidence type="ECO:0000313" key="1">
    <source>
        <dbReference type="EMBL" id="THG36664.1"/>
    </source>
</evidence>
<comment type="caution">
    <text evidence="1">The sequence shown here is derived from an EMBL/GenBank/DDBJ whole genome shotgun (WGS) entry which is preliminary data.</text>
</comment>
<reference evidence="1" key="1">
    <citation type="submission" date="2019-04" db="EMBL/GenBank/DDBJ databases">
        <title>Microbes associate with the intestines of laboratory mice.</title>
        <authorList>
            <person name="Navarre W."/>
            <person name="Wong E."/>
            <person name="Huang K.C."/>
            <person name="Tropini C."/>
            <person name="Ng K."/>
            <person name="Yu B."/>
        </authorList>
    </citation>
    <scope>NUCLEOTIDE SEQUENCE</scope>
    <source>
        <strain evidence="1">NM86_A22</strain>
    </source>
</reference>